<organism evidence="3 4">
    <name type="scientific">Mycobacterium kubicae</name>
    <dbReference type="NCBI Taxonomy" id="120959"/>
    <lineage>
        <taxon>Bacteria</taxon>
        <taxon>Bacillati</taxon>
        <taxon>Actinomycetota</taxon>
        <taxon>Actinomycetes</taxon>
        <taxon>Mycobacteriales</taxon>
        <taxon>Mycobacteriaceae</taxon>
        <taxon>Mycobacterium</taxon>
        <taxon>Mycobacterium simiae complex</taxon>
    </lineage>
</organism>
<dbReference type="Proteomes" id="UP000465306">
    <property type="component" value="Unassembled WGS sequence"/>
</dbReference>
<feature type="transmembrane region" description="Helical" evidence="1">
    <location>
        <begin position="58"/>
        <end position="81"/>
    </location>
</feature>
<dbReference type="SMART" id="SM00267">
    <property type="entry name" value="GGDEF"/>
    <property type="match status" value="1"/>
</dbReference>
<keyword evidence="1" id="KW-0472">Membrane</keyword>
<proteinExistence type="predicted"/>
<dbReference type="InterPro" id="IPR000160">
    <property type="entry name" value="GGDEF_dom"/>
</dbReference>
<evidence type="ECO:0000313" key="4">
    <source>
        <dbReference type="Proteomes" id="UP000465306"/>
    </source>
</evidence>
<dbReference type="InterPro" id="IPR029787">
    <property type="entry name" value="Nucleotide_cyclase"/>
</dbReference>
<dbReference type="CDD" id="cd01949">
    <property type="entry name" value="GGDEF"/>
    <property type="match status" value="1"/>
</dbReference>
<sequence length="358" mass="37615">MMTASFSRWWRADQYDWLSGYLAARGISGATRALMAFIAGSMVLCLFALMAGSDGPRGALPIAMTWVAVAGGLAAMLLWVWRWPTRSQSVAFALTCNMSVALACLAHPNPLAALIGCIAFATFGAYMAFFHTTGFVLYNFAVAAAVGCYEAVRLAESGHPSLAAVDSWLVVEVNIALPLAIRVLVRALSGDLLRADRDPLTGLLNRRAFQHNALGMIVARRGIDAHLVVLLIDLDNFKALNDRRGHAAGDRALVQVAKALLAAADGQAVVARSGGEEFLVAGTSASCNAEAIAANMCKAIADSTAGVTASIGTACADLCDNANGELKSVLEELITAADAAMYQAKRLGGNQFNHHALC</sequence>
<evidence type="ECO:0000313" key="3">
    <source>
        <dbReference type="EMBL" id="GFG62549.1"/>
    </source>
</evidence>
<protein>
    <recommendedName>
        <fullName evidence="2">GGDEF domain-containing protein</fullName>
    </recommendedName>
</protein>
<evidence type="ECO:0000259" key="2">
    <source>
        <dbReference type="PROSITE" id="PS50887"/>
    </source>
</evidence>
<keyword evidence="1" id="KW-1133">Transmembrane helix</keyword>
<gene>
    <name evidence="3" type="ORF">MKUB_00390</name>
</gene>
<feature type="domain" description="GGDEF" evidence="2">
    <location>
        <begin position="225"/>
        <end position="357"/>
    </location>
</feature>
<keyword evidence="1" id="KW-0812">Transmembrane</keyword>
<dbReference type="PANTHER" id="PTHR45138:SF9">
    <property type="entry name" value="DIGUANYLATE CYCLASE DGCM-RELATED"/>
    <property type="match status" value="1"/>
</dbReference>
<name>A0ABQ1BFP3_9MYCO</name>
<dbReference type="SUPFAM" id="SSF55073">
    <property type="entry name" value="Nucleotide cyclase"/>
    <property type="match status" value="1"/>
</dbReference>
<feature type="transmembrane region" description="Helical" evidence="1">
    <location>
        <begin position="111"/>
        <end position="129"/>
    </location>
</feature>
<dbReference type="NCBIfam" id="TIGR00254">
    <property type="entry name" value="GGDEF"/>
    <property type="match status" value="1"/>
</dbReference>
<dbReference type="EMBL" id="BLKU01000001">
    <property type="protein sequence ID" value="GFG62549.1"/>
    <property type="molecule type" value="Genomic_DNA"/>
</dbReference>
<dbReference type="PANTHER" id="PTHR45138">
    <property type="entry name" value="REGULATORY COMPONENTS OF SENSORY TRANSDUCTION SYSTEM"/>
    <property type="match status" value="1"/>
</dbReference>
<keyword evidence="4" id="KW-1185">Reference proteome</keyword>
<comment type="caution">
    <text evidence="3">The sequence shown here is derived from an EMBL/GenBank/DDBJ whole genome shotgun (WGS) entry which is preliminary data.</text>
</comment>
<dbReference type="InterPro" id="IPR043128">
    <property type="entry name" value="Rev_trsase/Diguanyl_cyclase"/>
</dbReference>
<dbReference type="Gene3D" id="3.30.70.270">
    <property type="match status" value="1"/>
</dbReference>
<dbReference type="RefSeq" id="WP_260865581.1">
    <property type="nucleotide sequence ID" value="NZ_CP045075.1"/>
</dbReference>
<feature type="transmembrane region" description="Helical" evidence="1">
    <location>
        <begin position="33"/>
        <end position="52"/>
    </location>
</feature>
<evidence type="ECO:0000256" key="1">
    <source>
        <dbReference type="SAM" id="Phobius"/>
    </source>
</evidence>
<dbReference type="PROSITE" id="PS50887">
    <property type="entry name" value="GGDEF"/>
    <property type="match status" value="1"/>
</dbReference>
<reference evidence="3 4" key="1">
    <citation type="journal article" date="2019" name="Emerg. Microbes Infect.">
        <title>Comprehensive subspecies identification of 175 nontuberculous mycobacteria species based on 7547 genomic profiles.</title>
        <authorList>
            <person name="Matsumoto Y."/>
            <person name="Kinjo T."/>
            <person name="Motooka D."/>
            <person name="Nabeya D."/>
            <person name="Jung N."/>
            <person name="Uechi K."/>
            <person name="Horii T."/>
            <person name="Iida T."/>
            <person name="Fujita J."/>
            <person name="Nakamura S."/>
        </authorList>
    </citation>
    <scope>NUCLEOTIDE SEQUENCE [LARGE SCALE GENOMIC DNA]</scope>
    <source>
        <strain evidence="3 4">JCM 13573</strain>
    </source>
</reference>
<dbReference type="InterPro" id="IPR050469">
    <property type="entry name" value="Diguanylate_Cyclase"/>
</dbReference>
<dbReference type="Pfam" id="PF00990">
    <property type="entry name" value="GGDEF"/>
    <property type="match status" value="1"/>
</dbReference>
<accession>A0ABQ1BFP3</accession>
<feature type="transmembrane region" description="Helical" evidence="1">
    <location>
        <begin position="136"/>
        <end position="155"/>
    </location>
</feature>